<dbReference type="AlphaFoldDB" id="A0A3Q1LV58"/>
<evidence type="ECO:0000259" key="6">
    <source>
        <dbReference type="PROSITE" id="PS50808"/>
    </source>
</evidence>
<dbReference type="GO" id="GO:0003677">
    <property type="term" value="F:DNA binding"/>
    <property type="evidence" value="ECO:0007669"/>
    <property type="project" value="InterPro"/>
</dbReference>
<dbReference type="FunCoup" id="A0A3Q1LV58">
    <property type="interactions" value="286"/>
</dbReference>
<dbReference type="GO" id="GO:0006357">
    <property type="term" value="P:regulation of transcription by RNA polymerase II"/>
    <property type="evidence" value="ECO:0000318"/>
    <property type="project" value="GO_Central"/>
</dbReference>
<feature type="domain" description="BED-type" evidence="6">
    <location>
        <begin position="25"/>
        <end position="86"/>
    </location>
</feature>
<evidence type="ECO:0000256" key="3">
    <source>
        <dbReference type="ARBA" id="ARBA00022833"/>
    </source>
</evidence>
<sequence>MRSEEPAVTMDETGGPDAAAGRLGAPYSEAWGYFHLAPARPGHAAGPWATCRLCGEQVGRGPGWHASTPALWKHLRSAHRRELAESAARRSPPAAPGPVAAAEGDWARLLEQMGALAVRGSLRERELARREAAVEQGERALERRRRALQEEERAAAQARRELQAEREALQARQREVSRREGALAPAPAPSLHAPLKDEPEGEPRDGCVITKVLLPNYVLLLGSSTWRAATVTFVPKTDYLQPCVLFPANETERGLKWLVQDDSSPIQSLPPDAVFPAAVPLPLLLTHPS</sequence>
<feature type="region of interest" description="Disordered" evidence="5">
    <location>
        <begin position="158"/>
        <end position="203"/>
    </location>
</feature>
<dbReference type="SUPFAM" id="SSF57667">
    <property type="entry name" value="beta-beta-alpha zinc fingers"/>
    <property type="match status" value="1"/>
</dbReference>
<dbReference type="VEuPathDB" id="HostDB:ENSBTAG00000052845"/>
<dbReference type="Ensembl" id="ENSBTAT00000078442.2">
    <property type="protein sequence ID" value="ENSBTAP00000061078.2"/>
    <property type="gene ID" value="ENSBTAG00000065804.1"/>
</dbReference>
<keyword evidence="2 4" id="KW-0863">Zinc-finger</keyword>
<dbReference type="PROSITE" id="PS50808">
    <property type="entry name" value="ZF_BED"/>
    <property type="match status" value="1"/>
</dbReference>
<name>A0A3Q1LV58_BOVIN</name>
<dbReference type="STRING" id="9913.ENSBTAP00000061078"/>
<feature type="compositionally biased region" description="Basic and acidic residues" evidence="5">
    <location>
        <begin position="194"/>
        <end position="203"/>
    </location>
</feature>
<evidence type="ECO:0000256" key="4">
    <source>
        <dbReference type="PROSITE-ProRule" id="PRU00027"/>
    </source>
</evidence>
<dbReference type="VGNC" id="VGNC:107034">
    <property type="gene designation" value="ZBED3"/>
</dbReference>
<feature type="compositionally biased region" description="Basic and acidic residues" evidence="5">
    <location>
        <begin position="158"/>
        <end position="181"/>
    </location>
</feature>
<dbReference type="GO" id="GO:0032868">
    <property type="term" value="P:response to insulin"/>
    <property type="evidence" value="ECO:0007669"/>
    <property type="project" value="Ensembl"/>
</dbReference>
<dbReference type="Bgee" id="ENSBTAG00000052845">
    <property type="expression patterns" value="Expressed in theca cell and 54 other cell types or tissues"/>
</dbReference>
<proteinExistence type="predicted"/>
<evidence type="ECO:0000313" key="7">
    <source>
        <dbReference type="Ensembl" id="ENSBTAP00000061078.2"/>
    </source>
</evidence>
<evidence type="ECO:0000256" key="2">
    <source>
        <dbReference type="ARBA" id="ARBA00022771"/>
    </source>
</evidence>
<dbReference type="GO" id="GO:0008270">
    <property type="term" value="F:zinc ion binding"/>
    <property type="evidence" value="ECO:0007669"/>
    <property type="project" value="UniProtKB-KW"/>
</dbReference>
<dbReference type="PANTHER" id="PTHR35827:SF2">
    <property type="entry name" value="ZINC FINGER BED DOMAIN-CONTAINING PROTEIN 3"/>
    <property type="match status" value="1"/>
</dbReference>
<evidence type="ECO:0000313" key="9">
    <source>
        <dbReference type="VGNC" id="VGNC:107034"/>
    </source>
</evidence>
<keyword evidence="8" id="KW-1185">Reference proteome</keyword>
<dbReference type="Pfam" id="PF02892">
    <property type="entry name" value="zf-BED"/>
    <property type="match status" value="1"/>
</dbReference>
<organism evidence="7 8">
    <name type="scientific">Bos taurus</name>
    <name type="common">Bovine</name>
    <dbReference type="NCBI Taxonomy" id="9913"/>
    <lineage>
        <taxon>Eukaryota</taxon>
        <taxon>Metazoa</taxon>
        <taxon>Chordata</taxon>
        <taxon>Craniata</taxon>
        <taxon>Vertebrata</taxon>
        <taxon>Euteleostomi</taxon>
        <taxon>Mammalia</taxon>
        <taxon>Eutheria</taxon>
        <taxon>Laurasiatheria</taxon>
        <taxon>Artiodactyla</taxon>
        <taxon>Ruminantia</taxon>
        <taxon>Pecora</taxon>
        <taxon>Bovidae</taxon>
        <taxon>Bovinae</taxon>
        <taxon>Bos</taxon>
    </lineage>
</organism>
<dbReference type="InParanoid" id="A0A3Q1LV58"/>
<dbReference type="OrthoDB" id="9837993at2759"/>
<feature type="region of interest" description="Disordered" evidence="5">
    <location>
        <begin position="1"/>
        <end position="21"/>
    </location>
</feature>
<reference evidence="7" key="2">
    <citation type="submission" date="2025-08" db="UniProtKB">
        <authorList>
            <consortium name="Ensembl"/>
        </authorList>
    </citation>
    <scope>IDENTIFICATION</scope>
    <source>
        <strain evidence="7">Hereford</strain>
    </source>
</reference>
<dbReference type="InterPro" id="IPR043471">
    <property type="entry name" value="ZBED2/3"/>
</dbReference>
<dbReference type="InterPro" id="IPR003656">
    <property type="entry name" value="Znf_BED"/>
</dbReference>
<dbReference type="GeneTree" id="ENSGT00940000164103"/>
<reference evidence="7" key="1">
    <citation type="submission" date="2018-03" db="EMBL/GenBank/DDBJ databases">
        <title>ARS-UCD1.2.</title>
        <authorList>
            <person name="Rosen B.D."/>
            <person name="Bickhart D.M."/>
            <person name="Koren S."/>
            <person name="Schnabel R.D."/>
            <person name="Hall R."/>
            <person name="Zimin A."/>
            <person name="Dreischer C."/>
            <person name="Schultheiss S."/>
            <person name="Schroeder S.G."/>
            <person name="Elsik C.G."/>
            <person name="Couldrey C."/>
            <person name="Liu G.E."/>
            <person name="Van Tassell C.P."/>
            <person name="Phillippy A.M."/>
            <person name="Smith T.P.L."/>
            <person name="Medrano J.F."/>
        </authorList>
    </citation>
    <scope>NUCLEOTIDE SEQUENCE [LARGE SCALE GENOMIC DNA]</scope>
    <source>
        <strain evidence="7">Hereford</strain>
    </source>
</reference>
<gene>
    <name evidence="7 9" type="primary">ZBED3</name>
</gene>
<protein>
    <submittedName>
        <fullName evidence="7">Zinc finger BED-type containing 3</fullName>
    </submittedName>
</protein>
<dbReference type="SMART" id="SM00614">
    <property type="entry name" value="ZnF_BED"/>
    <property type="match status" value="1"/>
</dbReference>
<evidence type="ECO:0000313" key="8">
    <source>
        <dbReference type="Proteomes" id="UP000009136"/>
    </source>
</evidence>
<feature type="compositionally biased region" description="Low complexity" evidence="5">
    <location>
        <begin position="182"/>
        <end position="193"/>
    </location>
</feature>
<dbReference type="Proteomes" id="UP000009136">
    <property type="component" value="Chromosome 10"/>
</dbReference>
<dbReference type="GO" id="GO:0009749">
    <property type="term" value="P:response to glucose"/>
    <property type="evidence" value="ECO:0007669"/>
    <property type="project" value="Ensembl"/>
</dbReference>
<dbReference type="PANTHER" id="PTHR35827">
    <property type="entry name" value="ZINC FINGER BED DOMAIN-CONTAINING PROTEIN 3"/>
    <property type="match status" value="1"/>
</dbReference>
<reference evidence="7" key="3">
    <citation type="submission" date="2025-09" db="UniProtKB">
        <authorList>
            <consortium name="Ensembl"/>
        </authorList>
    </citation>
    <scope>IDENTIFICATION</scope>
    <source>
        <strain evidence="7">Hereford</strain>
    </source>
</reference>
<evidence type="ECO:0000256" key="5">
    <source>
        <dbReference type="SAM" id="MobiDB-lite"/>
    </source>
</evidence>
<keyword evidence="3" id="KW-0862">Zinc</keyword>
<accession>A0A3Q1LV58</accession>
<keyword evidence="1" id="KW-0479">Metal-binding</keyword>
<dbReference type="InterPro" id="IPR036236">
    <property type="entry name" value="Znf_C2H2_sf"/>
</dbReference>
<evidence type="ECO:0000256" key="1">
    <source>
        <dbReference type="ARBA" id="ARBA00022723"/>
    </source>
</evidence>
<dbReference type="GO" id="GO:0005615">
    <property type="term" value="C:extracellular space"/>
    <property type="evidence" value="ECO:0007669"/>
    <property type="project" value="Ensembl"/>
</dbReference>